<sequence>MQVTTIFLLILALPFVGILILLFIPKVYTKLLYSIALFISNIVFLLSLLLWIFYDNRSSYFQFVVNCKWFSHITYTLGIDGISLFFILLLSLLCSICILVGINTINNLLKEYLIFFLLLEGFLIQIFCVLDLFFFYIFFESVLIPMFLIIGIWGSRERKIKAAYQFFIYTLIGSLLMLIAILFIYLDAGTTNFQVLMYSDFTKKQQLVFWLAFFASFAVKIPMIPFHIWLPEAHAEAPTAGSVILAGILLKLGGYGFIRFSLNLFPEASFYFTPLIYTLSVVGTLYASLTTLRQVDFKKVIAYSSVAHMSYVTLGLFSFNIQAIEGCILLMLGHGLVASSLFLSIGMLYDRYKTRLIKYYGGLAQMMPIHAIMFMFFTFSSIAFPGTCNFVGEFLVLIGLFQYSSLTTVFACTGMLIGAGYSVWLYNRIYFGNWKDCYIFKFQDVSRREFWIFFPLVFNILWMGLFPNVFLETLHNSVLNLLINLIGKI</sequence>
<keyword evidence="7" id="KW-0830">Ubiquinone</keyword>
<keyword evidence="5 7" id="KW-1133">Transmembrane helix</keyword>
<proteinExistence type="inferred from homology"/>
<dbReference type="NCBIfam" id="TIGR01972">
    <property type="entry name" value="NDH_I_M"/>
    <property type="match status" value="1"/>
</dbReference>
<dbReference type="GO" id="GO:0031966">
    <property type="term" value="C:mitochondrial membrane"/>
    <property type="evidence" value="ECO:0007669"/>
    <property type="project" value="UniProtKB-SubCell"/>
</dbReference>
<dbReference type="AlphaFoldDB" id="A0A1Z1XBD7"/>
<keyword evidence="6 7" id="KW-0472">Membrane</keyword>
<feature type="transmembrane region" description="Helical" evidence="7">
    <location>
        <begin position="133"/>
        <end position="154"/>
    </location>
</feature>
<feature type="transmembrane region" description="Helical" evidence="7">
    <location>
        <begin position="450"/>
        <end position="471"/>
    </location>
</feature>
<dbReference type="GeneID" id="33366889"/>
<dbReference type="GO" id="GO:0015990">
    <property type="term" value="P:electron transport coupled proton transport"/>
    <property type="evidence" value="ECO:0007669"/>
    <property type="project" value="TreeGrafter"/>
</dbReference>
<dbReference type="PRINTS" id="PR01437">
    <property type="entry name" value="NUOXDRDTASE4"/>
</dbReference>
<evidence type="ECO:0000256" key="1">
    <source>
        <dbReference type="ARBA" id="ARBA00003257"/>
    </source>
</evidence>
<dbReference type="InterPro" id="IPR010227">
    <property type="entry name" value="NADH_Q_OxRdtase_chainM/4"/>
</dbReference>
<evidence type="ECO:0000256" key="3">
    <source>
        <dbReference type="ARBA" id="ARBA00009025"/>
    </source>
</evidence>
<organism evidence="9">
    <name type="scientific">Compsopogon caeruleus</name>
    <dbReference type="NCBI Taxonomy" id="31354"/>
    <lineage>
        <taxon>Eukaryota</taxon>
        <taxon>Rhodophyta</taxon>
        <taxon>Compsopogonophyceae</taxon>
        <taxon>Compsopogonales</taxon>
        <taxon>Compsopogonaceae</taxon>
        <taxon>Compsopogon</taxon>
    </lineage>
</organism>
<feature type="transmembrane region" description="Helical" evidence="7">
    <location>
        <begin position="328"/>
        <end position="349"/>
    </location>
</feature>
<dbReference type="GO" id="GO:0048039">
    <property type="term" value="F:ubiquinone binding"/>
    <property type="evidence" value="ECO:0007669"/>
    <property type="project" value="TreeGrafter"/>
</dbReference>
<comment type="similarity">
    <text evidence="3 7">Belongs to the complex I subunit 4 family.</text>
</comment>
<evidence type="ECO:0000259" key="8">
    <source>
        <dbReference type="Pfam" id="PF00361"/>
    </source>
</evidence>
<feature type="transmembrane region" description="Helical" evidence="7">
    <location>
        <begin position="403"/>
        <end position="426"/>
    </location>
</feature>
<feature type="transmembrane region" description="Helical" evidence="7">
    <location>
        <begin position="166"/>
        <end position="186"/>
    </location>
</feature>
<evidence type="ECO:0000313" key="9">
    <source>
        <dbReference type="EMBL" id="ARX96181.1"/>
    </source>
</evidence>
<accession>A0A1Z1XBD7</accession>
<keyword evidence="4 7" id="KW-0812">Transmembrane</keyword>
<keyword evidence="7 9" id="KW-0496">Mitochondrion</keyword>
<keyword evidence="7" id="KW-0679">Respiratory chain</keyword>
<dbReference type="RefSeq" id="YP_009402821.1">
    <property type="nucleotide sequence ID" value="NC_035351.1"/>
</dbReference>
<feature type="transmembrane region" description="Helical" evidence="7">
    <location>
        <begin position="206"/>
        <end position="230"/>
    </location>
</feature>
<evidence type="ECO:0000256" key="2">
    <source>
        <dbReference type="ARBA" id="ARBA00004141"/>
    </source>
</evidence>
<dbReference type="PANTHER" id="PTHR43507">
    <property type="entry name" value="NADH-UBIQUINONE OXIDOREDUCTASE CHAIN 4"/>
    <property type="match status" value="1"/>
</dbReference>
<dbReference type="PANTHER" id="PTHR43507:SF1">
    <property type="entry name" value="NADH-UBIQUINONE OXIDOREDUCTASE CHAIN 4"/>
    <property type="match status" value="1"/>
</dbReference>
<dbReference type="GO" id="GO:0003954">
    <property type="term" value="F:NADH dehydrogenase activity"/>
    <property type="evidence" value="ECO:0007669"/>
    <property type="project" value="TreeGrafter"/>
</dbReference>
<keyword evidence="7" id="KW-0249">Electron transport</keyword>
<dbReference type="EC" id="7.1.1.2" evidence="7"/>
<comment type="function">
    <text evidence="1">Core subunit of the mitochondrial membrane respiratory chain NADH dehydrogenase (Complex I) that is believed to belong to the minimal assembly required for catalysis. Complex I functions in the transfer of electrons from NADH to the respiratory chain. The immediate electron acceptor for the enzyme is believed to be ubiquinone.</text>
</comment>
<evidence type="ECO:0000256" key="6">
    <source>
        <dbReference type="ARBA" id="ARBA00023136"/>
    </source>
</evidence>
<name>A0A1Z1XBD7_9RHOD</name>
<evidence type="ECO:0000256" key="4">
    <source>
        <dbReference type="ARBA" id="ARBA00022692"/>
    </source>
</evidence>
<reference evidence="9" key="1">
    <citation type="submission" date="2016-11" db="EMBL/GenBank/DDBJ databases">
        <title>Complete Mitochondrail Genome of Compsopogon caeruleus.</title>
        <authorList>
            <person name="Nan F."/>
            <person name="Xie S."/>
            <person name="Feng J."/>
        </authorList>
    </citation>
    <scope>NUCLEOTIDE SEQUENCE</scope>
</reference>
<feature type="transmembrane region" description="Helical" evidence="7">
    <location>
        <begin position="361"/>
        <end position="383"/>
    </location>
</feature>
<comment type="subcellular location">
    <subcellularLocation>
        <location evidence="2">Membrane</location>
        <topology evidence="2">Multi-pass membrane protein</topology>
    </subcellularLocation>
    <subcellularLocation>
        <location evidence="7">Mitochondrion membrane</location>
        <topology evidence="7">Multi-pass membrane protein</topology>
    </subcellularLocation>
</comment>
<feature type="transmembrane region" description="Helical" evidence="7">
    <location>
        <begin position="109"/>
        <end position="127"/>
    </location>
</feature>
<feature type="transmembrane region" description="Helical" evidence="7">
    <location>
        <begin position="31"/>
        <end position="53"/>
    </location>
</feature>
<keyword evidence="7" id="KW-0520">NAD</keyword>
<feature type="transmembrane region" description="Helical" evidence="7">
    <location>
        <begin position="268"/>
        <end position="288"/>
    </location>
</feature>
<dbReference type="InterPro" id="IPR001750">
    <property type="entry name" value="ND/Mrp_TM"/>
</dbReference>
<evidence type="ECO:0000256" key="5">
    <source>
        <dbReference type="ARBA" id="ARBA00022989"/>
    </source>
</evidence>
<dbReference type="GO" id="GO:0008137">
    <property type="term" value="F:NADH dehydrogenase (ubiquinone) activity"/>
    <property type="evidence" value="ECO:0007669"/>
    <property type="project" value="UniProtKB-UniRule"/>
</dbReference>
<dbReference type="Pfam" id="PF00361">
    <property type="entry name" value="Proton_antipo_M"/>
    <property type="match status" value="1"/>
</dbReference>
<evidence type="ECO:0000256" key="7">
    <source>
        <dbReference type="RuleBase" id="RU003297"/>
    </source>
</evidence>
<comment type="catalytic activity">
    <reaction evidence="7">
        <text>a ubiquinone + NADH + 5 H(+)(in) = a ubiquinol + NAD(+) + 4 H(+)(out)</text>
        <dbReference type="Rhea" id="RHEA:29091"/>
        <dbReference type="Rhea" id="RHEA-COMP:9565"/>
        <dbReference type="Rhea" id="RHEA-COMP:9566"/>
        <dbReference type="ChEBI" id="CHEBI:15378"/>
        <dbReference type="ChEBI" id="CHEBI:16389"/>
        <dbReference type="ChEBI" id="CHEBI:17976"/>
        <dbReference type="ChEBI" id="CHEBI:57540"/>
        <dbReference type="ChEBI" id="CHEBI:57945"/>
        <dbReference type="EC" id="7.1.1.2"/>
    </reaction>
</comment>
<feature type="transmembrane region" description="Helical" evidence="7">
    <location>
        <begin position="242"/>
        <end position="262"/>
    </location>
</feature>
<geneLocation type="mitochondrion" evidence="9"/>
<gene>
    <name evidence="9" type="primary">nad4</name>
</gene>
<keyword evidence="7" id="KW-0813">Transport</keyword>
<feature type="transmembrane region" description="Helical" evidence="7">
    <location>
        <begin position="300"/>
        <end position="322"/>
    </location>
</feature>
<protein>
    <recommendedName>
        <fullName evidence="7">NADH-ubiquinone oxidoreductase chain 4</fullName>
        <ecNumber evidence="7">7.1.1.2</ecNumber>
    </recommendedName>
</protein>
<dbReference type="GO" id="GO:0042773">
    <property type="term" value="P:ATP synthesis coupled electron transport"/>
    <property type="evidence" value="ECO:0007669"/>
    <property type="project" value="InterPro"/>
</dbReference>
<feature type="domain" description="NADH:quinone oxidoreductase/Mrp antiporter transmembrane" evidence="8">
    <location>
        <begin position="131"/>
        <end position="416"/>
    </location>
</feature>
<dbReference type="EMBL" id="KY083068">
    <property type="protein sequence ID" value="ARX96181.1"/>
    <property type="molecule type" value="Genomic_DNA"/>
</dbReference>
<comment type="function">
    <text evidence="7">Core subunit of the mitochondrial membrane respiratory chain NADH dehydrogenase (Complex I) which catalyzes electron transfer from NADH through the respiratory chain, using ubiquinone as an electron acceptor. Essential for the catalytic activity and assembly of complex I.</text>
</comment>
<dbReference type="InterPro" id="IPR003918">
    <property type="entry name" value="NADH_UbQ_OxRdtase"/>
</dbReference>
<feature type="transmembrane region" description="Helical" evidence="7">
    <location>
        <begin position="73"/>
        <end position="102"/>
    </location>
</feature>
<feature type="transmembrane region" description="Helical" evidence="7">
    <location>
        <begin position="6"/>
        <end position="24"/>
    </location>
</feature>